<feature type="domain" description="Type VI secretion system effector TseH-like" evidence="1">
    <location>
        <begin position="28"/>
        <end position="180"/>
    </location>
</feature>
<dbReference type="SMR" id="A0A0H3AEA5"/>
<dbReference type="EMBL" id="CP000626">
    <property type="protein sequence ID" value="ABQ18696.1"/>
    <property type="molecule type" value="Genomic_DNA"/>
</dbReference>
<dbReference type="KEGG" id="vcr:VC395_A0322"/>
<gene>
    <name evidence="2" type="ordered locus">VC0395_0944</name>
</gene>
<evidence type="ECO:0000313" key="2">
    <source>
        <dbReference type="EMBL" id="ABQ18696.1"/>
    </source>
</evidence>
<dbReference type="Proteomes" id="UP000000249">
    <property type="component" value="Chromosome 2"/>
</dbReference>
<dbReference type="AlphaFoldDB" id="A0A0H3AEA5"/>
<sequence>MTDTVSSTPVADTTPYEIFLSGNDDFLIPVVFPDYLISVADEQSFELWGVKIKTPAVKAPYLGHAGVILINGETGVTRYYEYGRYKNPKSDIPGNVRKVGVSNVTIKSGLITESSLLKVLKEVSLRSGQEGRISGVVLRGKFFSEADSWLRGKMDLNNSPDKIPYDLDSHNCMTFVIDLADAMGLDPAWKPPVVVPSAYIEQFQLSEIDLDYDYKTNKLTVSE</sequence>
<dbReference type="eggNOG" id="ENOG50335CX">
    <property type="taxonomic scope" value="Bacteria"/>
</dbReference>
<dbReference type="OrthoDB" id="6399514at2"/>
<organism evidence="2 3">
    <name type="scientific">Vibrio cholerae serotype O1 (strain ATCC 39541 / Classical Ogawa 395 / O395)</name>
    <dbReference type="NCBI Taxonomy" id="345073"/>
    <lineage>
        <taxon>Bacteria</taxon>
        <taxon>Pseudomonadati</taxon>
        <taxon>Pseudomonadota</taxon>
        <taxon>Gammaproteobacteria</taxon>
        <taxon>Vibrionales</taxon>
        <taxon>Vibrionaceae</taxon>
        <taxon>Vibrio</taxon>
    </lineage>
</organism>
<protein>
    <recommendedName>
        <fullName evidence="1">Type VI secretion system effector TseH-like domain-containing protein</fullName>
    </recommendedName>
</protein>
<dbReference type="PATRIC" id="fig|345073.21.peg.3082"/>
<dbReference type="InterPro" id="IPR057382">
    <property type="entry name" value="TseH"/>
</dbReference>
<dbReference type="Pfam" id="PF25218">
    <property type="entry name" value="TseH"/>
    <property type="match status" value="1"/>
</dbReference>
<dbReference type="RefSeq" id="WP_000132861.1">
    <property type="nucleotide sequence ID" value="NC_009456.1"/>
</dbReference>
<proteinExistence type="predicted"/>
<name>A0A0H3AEA5_VIBC3</name>
<dbReference type="KEGG" id="vco:VC0395_0944"/>
<dbReference type="GeneID" id="88784724"/>
<evidence type="ECO:0000259" key="1">
    <source>
        <dbReference type="Pfam" id="PF25218"/>
    </source>
</evidence>
<evidence type="ECO:0000313" key="3">
    <source>
        <dbReference type="Proteomes" id="UP000000249"/>
    </source>
</evidence>
<reference evidence="2 3" key="1">
    <citation type="submission" date="2007-03" db="EMBL/GenBank/DDBJ databases">
        <authorList>
            <person name="Heidelberg J."/>
        </authorList>
    </citation>
    <scope>NUCLEOTIDE SEQUENCE [LARGE SCALE GENOMIC DNA]</scope>
    <source>
        <strain evidence="3">ATCC 39541 / Classical Ogawa 395 / O395</strain>
    </source>
</reference>
<accession>A0A0H3AEA5</accession>